<dbReference type="AlphaFoldDB" id="A0AA36CTJ0"/>
<dbReference type="PANTHER" id="PTHR21405:SF0">
    <property type="entry name" value="TETRATRICOPEPTIDE REPEAT PROTEIN 36"/>
    <property type="match status" value="1"/>
</dbReference>
<evidence type="ECO:0000313" key="3">
    <source>
        <dbReference type="EMBL" id="CAJ0574758.1"/>
    </source>
</evidence>
<reference evidence="3" key="1">
    <citation type="submission" date="2023-06" db="EMBL/GenBank/DDBJ databases">
        <authorList>
            <person name="Delattre M."/>
        </authorList>
    </citation>
    <scope>NUCLEOTIDE SEQUENCE</scope>
    <source>
        <strain evidence="3">AF72</strain>
    </source>
</reference>
<accession>A0AA36CTJ0</accession>
<gene>
    <name evidence="3" type="ORF">MSPICULIGERA_LOCUS13085</name>
</gene>
<evidence type="ECO:0000256" key="1">
    <source>
        <dbReference type="ARBA" id="ARBA00006995"/>
    </source>
</evidence>
<dbReference type="GO" id="GO:0006570">
    <property type="term" value="P:tyrosine metabolic process"/>
    <property type="evidence" value="ECO:0007669"/>
    <property type="project" value="TreeGrafter"/>
</dbReference>
<sequence length="66" mass="7097">MKSLVLIVLVVLIGVSNGCMPADYEQASSLGSSFAKMQLVALNPYAAMCNKMLAEVMGNMRQPKCE</sequence>
<keyword evidence="4" id="KW-1185">Reference proteome</keyword>
<dbReference type="PANTHER" id="PTHR21405">
    <property type="entry name" value="CDNA SEQUENCE BC021608"/>
    <property type="match status" value="1"/>
</dbReference>
<organism evidence="3 4">
    <name type="scientific">Mesorhabditis spiculigera</name>
    <dbReference type="NCBI Taxonomy" id="96644"/>
    <lineage>
        <taxon>Eukaryota</taxon>
        <taxon>Metazoa</taxon>
        <taxon>Ecdysozoa</taxon>
        <taxon>Nematoda</taxon>
        <taxon>Chromadorea</taxon>
        <taxon>Rhabditida</taxon>
        <taxon>Rhabditina</taxon>
        <taxon>Rhabditomorpha</taxon>
        <taxon>Rhabditoidea</taxon>
        <taxon>Rhabditidae</taxon>
        <taxon>Mesorhabditinae</taxon>
        <taxon>Mesorhabditis</taxon>
    </lineage>
</organism>
<name>A0AA36CTJ0_9BILA</name>
<dbReference type="Proteomes" id="UP001177023">
    <property type="component" value="Unassembled WGS sequence"/>
</dbReference>
<protein>
    <submittedName>
        <fullName evidence="3">Uncharacterized protein</fullName>
    </submittedName>
</protein>
<dbReference type="InterPro" id="IPR038906">
    <property type="entry name" value="TTC36"/>
</dbReference>
<comment type="similarity">
    <text evidence="1">Belongs to the TTC36 family.</text>
</comment>
<evidence type="ECO:0000313" key="4">
    <source>
        <dbReference type="Proteomes" id="UP001177023"/>
    </source>
</evidence>
<feature type="signal peptide" evidence="2">
    <location>
        <begin position="1"/>
        <end position="18"/>
    </location>
</feature>
<keyword evidence="2" id="KW-0732">Signal</keyword>
<evidence type="ECO:0000256" key="2">
    <source>
        <dbReference type="SAM" id="SignalP"/>
    </source>
</evidence>
<dbReference type="EMBL" id="CATQJA010002633">
    <property type="protein sequence ID" value="CAJ0574758.1"/>
    <property type="molecule type" value="Genomic_DNA"/>
</dbReference>
<comment type="caution">
    <text evidence="3">The sequence shown here is derived from an EMBL/GenBank/DDBJ whole genome shotgun (WGS) entry which is preliminary data.</text>
</comment>
<feature type="non-terminal residue" evidence="3">
    <location>
        <position position="1"/>
    </location>
</feature>
<feature type="chain" id="PRO_5041366618" evidence="2">
    <location>
        <begin position="19"/>
        <end position="66"/>
    </location>
</feature>
<proteinExistence type="inferred from homology"/>